<reference evidence="1" key="1">
    <citation type="submission" date="2021-06" db="EMBL/GenBank/DDBJ databases">
        <authorList>
            <person name="Kallberg Y."/>
            <person name="Tangrot J."/>
            <person name="Rosling A."/>
        </authorList>
    </citation>
    <scope>NUCLEOTIDE SEQUENCE</scope>
    <source>
        <strain evidence="1">CL356</strain>
    </source>
</reference>
<dbReference type="EMBL" id="CAJVPT010038612">
    <property type="protein sequence ID" value="CAG8720553.1"/>
    <property type="molecule type" value="Genomic_DNA"/>
</dbReference>
<gene>
    <name evidence="1" type="ORF">ACOLOM_LOCUS11114</name>
</gene>
<dbReference type="Proteomes" id="UP000789525">
    <property type="component" value="Unassembled WGS sequence"/>
</dbReference>
<evidence type="ECO:0000313" key="2">
    <source>
        <dbReference type="Proteomes" id="UP000789525"/>
    </source>
</evidence>
<sequence>QQVTSLQEGSKFDCPSSESFRLSTFEASRRSILMVHGMLVEWWGRDEAWAPPNFVSGVELGKQGSQDAYQQGKCGYSTRVITGIVNSSGEALQAISLSKDPGRSGFDICSVSPVLKSATLFSGSFWRSPFTSDLERCAHVTQFRFRPPKEYIEDSPAVEPAMRNGLLSGVFWLPKRESRHHELSKRAAHMRGSTQ</sequence>
<accession>A0ACA9PUR2</accession>
<name>A0ACA9PUR2_9GLOM</name>
<proteinExistence type="predicted"/>
<protein>
    <submittedName>
        <fullName evidence="1">2432_t:CDS:1</fullName>
    </submittedName>
</protein>
<comment type="caution">
    <text evidence="1">The sequence shown here is derived from an EMBL/GenBank/DDBJ whole genome shotgun (WGS) entry which is preliminary data.</text>
</comment>
<keyword evidence="2" id="KW-1185">Reference proteome</keyword>
<feature type="non-terminal residue" evidence="1">
    <location>
        <position position="1"/>
    </location>
</feature>
<evidence type="ECO:0000313" key="1">
    <source>
        <dbReference type="EMBL" id="CAG8720553.1"/>
    </source>
</evidence>
<organism evidence="1 2">
    <name type="scientific">Acaulospora colombiana</name>
    <dbReference type="NCBI Taxonomy" id="27376"/>
    <lineage>
        <taxon>Eukaryota</taxon>
        <taxon>Fungi</taxon>
        <taxon>Fungi incertae sedis</taxon>
        <taxon>Mucoromycota</taxon>
        <taxon>Glomeromycotina</taxon>
        <taxon>Glomeromycetes</taxon>
        <taxon>Diversisporales</taxon>
        <taxon>Acaulosporaceae</taxon>
        <taxon>Acaulospora</taxon>
    </lineage>
</organism>
<feature type="non-terminal residue" evidence="1">
    <location>
        <position position="195"/>
    </location>
</feature>